<evidence type="ECO:0000313" key="1">
    <source>
        <dbReference type="EMBL" id="KRY62919.1"/>
    </source>
</evidence>
<dbReference type="AlphaFoldDB" id="A0A0V1DMX2"/>
<name>A0A0V1DMX2_9BILA</name>
<dbReference type="Proteomes" id="UP000055024">
    <property type="component" value="Unassembled WGS sequence"/>
</dbReference>
<comment type="caution">
    <text evidence="1">The sequence shown here is derived from an EMBL/GenBank/DDBJ whole genome shotgun (WGS) entry which is preliminary data.</text>
</comment>
<gene>
    <name evidence="1" type="ORF">T11_17185</name>
</gene>
<dbReference type="EMBL" id="JYDP01009155">
    <property type="protein sequence ID" value="KRY62919.1"/>
    <property type="molecule type" value="Genomic_DNA"/>
</dbReference>
<proteinExistence type="predicted"/>
<keyword evidence="2" id="KW-1185">Reference proteome</keyword>
<sequence length="31" mass="3418">MASSGPGKAYKSFLLCYELHIDDLRCISGNK</sequence>
<protein>
    <submittedName>
        <fullName evidence="1">Uncharacterized protein</fullName>
    </submittedName>
</protein>
<reference evidence="1 2" key="1">
    <citation type="submission" date="2015-01" db="EMBL/GenBank/DDBJ databases">
        <title>Evolution of Trichinella species and genotypes.</title>
        <authorList>
            <person name="Korhonen P.K."/>
            <person name="Edoardo P."/>
            <person name="Giuseppe L.R."/>
            <person name="Gasser R.B."/>
        </authorList>
    </citation>
    <scope>NUCLEOTIDE SEQUENCE [LARGE SCALE GENOMIC DNA]</scope>
    <source>
        <strain evidence="1">ISS1029</strain>
    </source>
</reference>
<evidence type="ECO:0000313" key="2">
    <source>
        <dbReference type="Proteomes" id="UP000055024"/>
    </source>
</evidence>
<accession>A0A0V1DMX2</accession>
<organism evidence="1 2">
    <name type="scientific">Trichinella zimbabwensis</name>
    <dbReference type="NCBI Taxonomy" id="268475"/>
    <lineage>
        <taxon>Eukaryota</taxon>
        <taxon>Metazoa</taxon>
        <taxon>Ecdysozoa</taxon>
        <taxon>Nematoda</taxon>
        <taxon>Enoplea</taxon>
        <taxon>Dorylaimia</taxon>
        <taxon>Trichinellida</taxon>
        <taxon>Trichinellidae</taxon>
        <taxon>Trichinella</taxon>
    </lineage>
</organism>